<dbReference type="InterPro" id="IPR018097">
    <property type="entry name" value="EGF_Ca-bd_CS"/>
</dbReference>
<keyword evidence="5" id="KW-0808">Transferase</keyword>
<keyword evidence="9" id="KW-0547">Nucleotide-binding</keyword>
<dbReference type="GO" id="GO:0005509">
    <property type="term" value="F:calcium ion binding"/>
    <property type="evidence" value="ECO:0007669"/>
    <property type="project" value="InterPro"/>
</dbReference>
<dbReference type="AlphaFoldDB" id="A0A7J7DRT6"/>
<keyword evidence="4" id="KW-0597">Phosphoprotein</keyword>
<dbReference type="PROSITE" id="PS50026">
    <property type="entry name" value="EGF_3"/>
    <property type="match status" value="1"/>
</dbReference>
<comment type="caution">
    <text evidence="23">The sequence shown here is derived from an EMBL/GenBank/DDBJ whole genome shotgun (WGS) entry which is preliminary data.</text>
</comment>
<dbReference type="GO" id="GO:0007166">
    <property type="term" value="P:cell surface receptor signaling pathway"/>
    <property type="evidence" value="ECO:0007669"/>
    <property type="project" value="InterPro"/>
</dbReference>
<evidence type="ECO:0000256" key="5">
    <source>
        <dbReference type="ARBA" id="ARBA00022679"/>
    </source>
</evidence>
<dbReference type="InterPro" id="IPR000742">
    <property type="entry name" value="EGF"/>
</dbReference>
<evidence type="ECO:0000256" key="18">
    <source>
        <dbReference type="PROSITE-ProRule" id="PRU00076"/>
    </source>
</evidence>
<dbReference type="CDD" id="cd00054">
    <property type="entry name" value="EGF_CA"/>
    <property type="match status" value="1"/>
</dbReference>
<feature type="domain" description="EGF-like" evidence="22">
    <location>
        <begin position="220"/>
        <end position="257"/>
    </location>
</feature>
<evidence type="ECO:0000256" key="14">
    <source>
        <dbReference type="ARBA" id="ARBA00023157"/>
    </source>
</evidence>
<dbReference type="Pfam" id="PF00069">
    <property type="entry name" value="Pkinase"/>
    <property type="match status" value="1"/>
</dbReference>
<dbReference type="SMART" id="SM00181">
    <property type="entry name" value="EGF"/>
    <property type="match status" value="2"/>
</dbReference>
<dbReference type="GO" id="GO:0004674">
    <property type="term" value="F:protein serine/threonine kinase activity"/>
    <property type="evidence" value="ECO:0007669"/>
    <property type="project" value="UniProtKB-KW"/>
</dbReference>
<evidence type="ECO:0000256" key="16">
    <source>
        <dbReference type="ARBA" id="ARBA00047951"/>
    </source>
</evidence>
<keyword evidence="7" id="KW-0732">Signal</keyword>
<evidence type="ECO:0000256" key="15">
    <source>
        <dbReference type="ARBA" id="ARBA00047558"/>
    </source>
</evidence>
<evidence type="ECO:0000256" key="11">
    <source>
        <dbReference type="ARBA" id="ARBA00022840"/>
    </source>
</evidence>
<dbReference type="Pfam" id="PF07645">
    <property type="entry name" value="EGF_CA"/>
    <property type="match status" value="1"/>
</dbReference>
<name>A0A7J7DRT6_TRIWF</name>
<dbReference type="InterPro" id="IPR000719">
    <property type="entry name" value="Prot_kinase_dom"/>
</dbReference>
<protein>
    <submittedName>
        <fullName evidence="23">Wall-associated receptor kinase 2-like</fullName>
    </submittedName>
</protein>
<dbReference type="InterPro" id="IPR008271">
    <property type="entry name" value="Ser/Thr_kinase_AS"/>
</dbReference>
<dbReference type="InterPro" id="IPR011009">
    <property type="entry name" value="Kinase-like_dom_sf"/>
</dbReference>
<keyword evidence="10 23" id="KW-0418">Kinase</keyword>
<dbReference type="Gene3D" id="3.30.200.20">
    <property type="entry name" value="Phosphorylase Kinase, domain 1"/>
    <property type="match status" value="1"/>
</dbReference>
<feature type="transmembrane region" description="Helical" evidence="20">
    <location>
        <begin position="271"/>
        <end position="296"/>
    </location>
</feature>
<comment type="caution">
    <text evidence="18">Lacks conserved residue(s) required for the propagation of feature annotation.</text>
</comment>
<keyword evidence="13 20" id="KW-0472">Membrane</keyword>
<keyword evidence="12 20" id="KW-1133">Transmembrane helix</keyword>
<dbReference type="Proteomes" id="UP000593562">
    <property type="component" value="Unassembled WGS sequence"/>
</dbReference>
<dbReference type="PROSITE" id="PS50011">
    <property type="entry name" value="PROTEIN_KINASE_DOM"/>
    <property type="match status" value="1"/>
</dbReference>
<dbReference type="InterPro" id="IPR000152">
    <property type="entry name" value="EGF-type_Asp/Asn_hydroxyl_site"/>
</dbReference>
<evidence type="ECO:0000256" key="4">
    <source>
        <dbReference type="ARBA" id="ARBA00022553"/>
    </source>
</evidence>
<comment type="catalytic activity">
    <reaction evidence="15">
        <text>L-seryl-[protein] + ATP = O-phospho-L-seryl-[protein] + ADP + H(+)</text>
        <dbReference type="Rhea" id="RHEA:17989"/>
        <dbReference type="Rhea" id="RHEA-COMP:9863"/>
        <dbReference type="Rhea" id="RHEA-COMP:11604"/>
        <dbReference type="ChEBI" id="CHEBI:15378"/>
        <dbReference type="ChEBI" id="CHEBI:29999"/>
        <dbReference type="ChEBI" id="CHEBI:30616"/>
        <dbReference type="ChEBI" id="CHEBI:83421"/>
        <dbReference type="ChEBI" id="CHEBI:456216"/>
    </reaction>
</comment>
<organism evidence="23 24">
    <name type="scientific">Tripterygium wilfordii</name>
    <name type="common">Thunder God vine</name>
    <dbReference type="NCBI Taxonomy" id="458696"/>
    <lineage>
        <taxon>Eukaryota</taxon>
        <taxon>Viridiplantae</taxon>
        <taxon>Streptophyta</taxon>
        <taxon>Embryophyta</taxon>
        <taxon>Tracheophyta</taxon>
        <taxon>Spermatophyta</taxon>
        <taxon>Magnoliopsida</taxon>
        <taxon>eudicotyledons</taxon>
        <taxon>Gunneridae</taxon>
        <taxon>Pentapetalae</taxon>
        <taxon>rosids</taxon>
        <taxon>fabids</taxon>
        <taxon>Celastrales</taxon>
        <taxon>Celastraceae</taxon>
        <taxon>Tripterygium</taxon>
    </lineage>
</organism>
<keyword evidence="8" id="KW-0677">Repeat</keyword>
<dbReference type="FunFam" id="3.30.200.20:FF:000043">
    <property type="entry name" value="Wall-associated receptor kinase 2"/>
    <property type="match status" value="1"/>
</dbReference>
<feature type="domain" description="Protein kinase" evidence="21">
    <location>
        <begin position="348"/>
        <end position="637"/>
    </location>
</feature>
<dbReference type="SUPFAM" id="SSF56112">
    <property type="entry name" value="Protein kinase-like (PK-like)"/>
    <property type="match status" value="1"/>
</dbReference>
<comment type="function">
    <text evidence="17">Serine/threonine-protein kinase that may function as a signaling receptor of extracellular matrix component. Binding to pectin may have significance in the control of cell expansion, morphogenesis and development.</text>
</comment>
<keyword evidence="2" id="KW-0723">Serine/threonine-protein kinase</keyword>
<dbReference type="FunFam" id="2.10.25.10:FF:000628">
    <property type="entry name" value="Wall-associated receptor kinase 2"/>
    <property type="match status" value="1"/>
</dbReference>
<keyword evidence="11" id="KW-0067">ATP-binding</keyword>
<dbReference type="GO" id="GO:0005524">
    <property type="term" value="F:ATP binding"/>
    <property type="evidence" value="ECO:0007669"/>
    <property type="project" value="UniProtKB-KW"/>
</dbReference>
<dbReference type="InterPro" id="IPR049883">
    <property type="entry name" value="NOTCH1_EGF-like"/>
</dbReference>
<dbReference type="PROSITE" id="PS01187">
    <property type="entry name" value="EGF_CA"/>
    <property type="match status" value="1"/>
</dbReference>
<evidence type="ECO:0000259" key="21">
    <source>
        <dbReference type="PROSITE" id="PS50011"/>
    </source>
</evidence>
<dbReference type="SMART" id="SM00179">
    <property type="entry name" value="EGF_CA"/>
    <property type="match status" value="1"/>
</dbReference>
<evidence type="ECO:0000256" key="6">
    <source>
        <dbReference type="ARBA" id="ARBA00022692"/>
    </source>
</evidence>
<comment type="catalytic activity">
    <reaction evidence="16">
        <text>L-threonyl-[protein] + ATP = O-phospho-L-threonyl-[protein] + ADP + H(+)</text>
        <dbReference type="Rhea" id="RHEA:46608"/>
        <dbReference type="Rhea" id="RHEA-COMP:11060"/>
        <dbReference type="Rhea" id="RHEA-COMP:11605"/>
        <dbReference type="ChEBI" id="CHEBI:15378"/>
        <dbReference type="ChEBI" id="CHEBI:30013"/>
        <dbReference type="ChEBI" id="CHEBI:30616"/>
        <dbReference type="ChEBI" id="CHEBI:61977"/>
        <dbReference type="ChEBI" id="CHEBI:456216"/>
    </reaction>
</comment>
<keyword evidence="23" id="KW-0675">Receptor</keyword>
<keyword evidence="3 18" id="KW-0245">EGF-like domain</keyword>
<evidence type="ECO:0000313" key="24">
    <source>
        <dbReference type="Proteomes" id="UP000593562"/>
    </source>
</evidence>
<evidence type="ECO:0000256" key="9">
    <source>
        <dbReference type="ARBA" id="ARBA00022741"/>
    </source>
</evidence>
<evidence type="ECO:0000256" key="1">
    <source>
        <dbReference type="ARBA" id="ARBA00004479"/>
    </source>
</evidence>
<dbReference type="PANTHER" id="PTHR27005:SF511">
    <property type="entry name" value="WALL-ASSOCIATED RECEPTOR KINASE 1-RELATED"/>
    <property type="match status" value="1"/>
</dbReference>
<dbReference type="Gene3D" id="1.10.510.10">
    <property type="entry name" value="Transferase(Phosphotransferase) domain 1"/>
    <property type="match status" value="1"/>
</dbReference>
<dbReference type="SMART" id="SM00220">
    <property type="entry name" value="S_TKc"/>
    <property type="match status" value="1"/>
</dbReference>
<dbReference type="InterPro" id="IPR001881">
    <property type="entry name" value="EGF-like_Ca-bd_dom"/>
</dbReference>
<dbReference type="Gene3D" id="2.10.25.10">
    <property type="entry name" value="Laminin"/>
    <property type="match status" value="1"/>
</dbReference>
<dbReference type="InParanoid" id="A0A7J7DRT6"/>
<feature type="region of interest" description="Disordered" evidence="19">
    <location>
        <begin position="651"/>
        <end position="684"/>
    </location>
</feature>
<dbReference type="PROSITE" id="PS00010">
    <property type="entry name" value="ASX_HYDROXYL"/>
    <property type="match status" value="1"/>
</dbReference>
<keyword evidence="6 20" id="KW-0812">Transmembrane</keyword>
<dbReference type="FunFam" id="1.10.510.10:FF:000084">
    <property type="entry name" value="Wall-associated receptor kinase 2"/>
    <property type="match status" value="1"/>
</dbReference>
<evidence type="ECO:0000256" key="19">
    <source>
        <dbReference type="SAM" id="MobiDB-lite"/>
    </source>
</evidence>
<keyword evidence="24" id="KW-1185">Reference proteome</keyword>
<dbReference type="PROSITE" id="PS00108">
    <property type="entry name" value="PROTEIN_KINASE_ST"/>
    <property type="match status" value="1"/>
</dbReference>
<dbReference type="FunFam" id="2.10.25.10:FF:000038">
    <property type="entry name" value="Fibrillin 2"/>
    <property type="match status" value="1"/>
</dbReference>
<dbReference type="GO" id="GO:0005886">
    <property type="term" value="C:plasma membrane"/>
    <property type="evidence" value="ECO:0007669"/>
    <property type="project" value="TreeGrafter"/>
</dbReference>
<sequence>MTADIDNIPVLNISLDEGLLLITTTITYRIYDNGSTTSYFGNALNLTKFPISNTKNKFTVVGCNAIGVIGGSQGQRYTTGCLSLCDSITDVVDGSCSGVGCCQTIIPKNAKSYDIYLNKYYDDEYASVSKFNNRSYGFVVGDGFYTFNSSHLKNLTKTSFPMFIDWSIGDQTCNEAKKNQSSYACKDYSNCSDSQNGPGYLCHCLEGFKGNPYLQNGCIDINECETGSHQCSNFTCHNYPGGYNCSCPTGYVGDGWNNGTSCRLNRNSKRFLVVAVVLGISISLLVLLLLVSWLQIGLRQRKLNKLREKFFEQNGGSLLRRELSRCKLSKEIAQIFTEEDLKKATDNYHDSRILGRGGQGIVYKGILQNQGLVAIKKSSRIGDERQVEEFINEVIVVSQINHRNVVKLLGCCLETEVPLLVYEFVTNGTLFHHIHNVEDNNNSPLLPWETRFKIVTETAGALSYLHSAASIPIIHRDIKSANILLEDDYTAKIADFGASRLIPHDQTELVTLVQGTLGYMDPEYLQTSQLTDKSDVYSFGVILVELLTGKKAFSFRNPEDLRNLAIYFVSAIKEDRLVEILDHRVVNASNIEQVKEVAMLARGCVRVKGEERPSMKEVAYKLEGLRVKGDHDHPPWVACDLYPEETERFIKPANGGDHGDAGSTSSSRTTGYSVMSSMEIKAGR</sequence>
<evidence type="ECO:0000313" key="23">
    <source>
        <dbReference type="EMBL" id="KAF5749080.1"/>
    </source>
</evidence>
<evidence type="ECO:0000256" key="7">
    <source>
        <dbReference type="ARBA" id="ARBA00022729"/>
    </source>
</evidence>
<evidence type="ECO:0000256" key="8">
    <source>
        <dbReference type="ARBA" id="ARBA00022737"/>
    </source>
</evidence>
<evidence type="ECO:0000256" key="17">
    <source>
        <dbReference type="ARBA" id="ARBA00058961"/>
    </source>
</evidence>
<dbReference type="CDD" id="cd14066">
    <property type="entry name" value="STKc_IRAK"/>
    <property type="match status" value="1"/>
</dbReference>
<dbReference type="SUPFAM" id="SSF57196">
    <property type="entry name" value="EGF/Laminin"/>
    <property type="match status" value="1"/>
</dbReference>
<evidence type="ECO:0000259" key="22">
    <source>
        <dbReference type="PROSITE" id="PS50026"/>
    </source>
</evidence>
<dbReference type="EMBL" id="JAAARO010000004">
    <property type="protein sequence ID" value="KAF5749080.1"/>
    <property type="molecule type" value="Genomic_DNA"/>
</dbReference>
<dbReference type="PANTHER" id="PTHR27005">
    <property type="entry name" value="WALL-ASSOCIATED RECEPTOR KINASE-LIKE 21"/>
    <property type="match status" value="1"/>
</dbReference>
<evidence type="ECO:0000256" key="10">
    <source>
        <dbReference type="ARBA" id="ARBA00022777"/>
    </source>
</evidence>
<gene>
    <name evidence="23" type="ORF">HS088_TW04G01042</name>
</gene>
<keyword evidence="14" id="KW-1015">Disulfide bond</keyword>
<comment type="subcellular location">
    <subcellularLocation>
        <location evidence="1">Membrane</location>
        <topology evidence="1">Single-pass type I membrane protein</topology>
    </subcellularLocation>
</comment>
<accession>A0A7J7DRT6</accession>
<evidence type="ECO:0000256" key="20">
    <source>
        <dbReference type="SAM" id="Phobius"/>
    </source>
</evidence>
<dbReference type="FunCoup" id="A0A7J7DRT6">
    <property type="interactions" value="166"/>
</dbReference>
<evidence type="ECO:0000256" key="13">
    <source>
        <dbReference type="ARBA" id="ARBA00023136"/>
    </source>
</evidence>
<evidence type="ECO:0000256" key="12">
    <source>
        <dbReference type="ARBA" id="ARBA00022989"/>
    </source>
</evidence>
<dbReference type="InterPro" id="IPR045274">
    <property type="entry name" value="WAK-like"/>
</dbReference>
<proteinExistence type="predicted"/>
<reference evidence="23 24" key="1">
    <citation type="journal article" date="2020" name="Nat. Commun.">
        <title>Genome of Tripterygium wilfordii and identification of cytochrome P450 involved in triptolide biosynthesis.</title>
        <authorList>
            <person name="Tu L."/>
            <person name="Su P."/>
            <person name="Zhang Z."/>
            <person name="Gao L."/>
            <person name="Wang J."/>
            <person name="Hu T."/>
            <person name="Zhou J."/>
            <person name="Zhang Y."/>
            <person name="Zhao Y."/>
            <person name="Liu Y."/>
            <person name="Song Y."/>
            <person name="Tong Y."/>
            <person name="Lu Y."/>
            <person name="Yang J."/>
            <person name="Xu C."/>
            <person name="Jia M."/>
            <person name="Peters R.J."/>
            <person name="Huang L."/>
            <person name="Gao W."/>
        </authorList>
    </citation>
    <scope>NUCLEOTIDE SEQUENCE [LARGE SCALE GENOMIC DNA]</scope>
    <source>
        <strain evidence="24">cv. XIE 37</strain>
        <tissue evidence="23">Leaf</tissue>
    </source>
</reference>
<evidence type="ECO:0000256" key="3">
    <source>
        <dbReference type="ARBA" id="ARBA00022536"/>
    </source>
</evidence>
<evidence type="ECO:0000256" key="2">
    <source>
        <dbReference type="ARBA" id="ARBA00022527"/>
    </source>
</evidence>